<keyword evidence="6" id="KW-1185">Reference proteome</keyword>
<keyword evidence="2 3" id="KW-0472">Membrane</keyword>
<evidence type="ECO:0000256" key="2">
    <source>
        <dbReference type="ARBA" id="ARBA00023136"/>
    </source>
</evidence>
<dbReference type="GO" id="GO:0005886">
    <property type="term" value="C:plasma membrane"/>
    <property type="evidence" value="ECO:0007669"/>
    <property type="project" value="TreeGrafter"/>
</dbReference>
<feature type="transmembrane region" description="Helical" evidence="3">
    <location>
        <begin position="334"/>
        <end position="353"/>
    </location>
</feature>
<evidence type="ECO:0000256" key="1">
    <source>
        <dbReference type="ARBA" id="ARBA00004308"/>
    </source>
</evidence>
<keyword evidence="3" id="KW-1133">Transmembrane helix</keyword>
<keyword evidence="3" id="KW-0812">Transmembrane</keyword>
<organism evidence="5 6">
    <name type="scientific">Aegilops tauschii subsp. strangulata</name>
    <name type="common">Goatgrass</name>
    <dbReference type="NCBI Taxonomy" id="200361"/>
    <lineage>
        <taxon>Eukaryota</taxon>
        <taxon>Viridiplantae</taxon>
        <taxon>Streptophyta</taxon>
        <taxon>Embryophyta</taxon>
        <taxon>Tracheophyta</taxon>
        <taxon>Spermatophyta</taxon>
        <taxon>Magnoliopsida</taxon>
        <taxon>Liliopsida</taxon>
        <taxon>Poales</taxon>
        <taxon>Poaceae</taxon>
        <taxon>BOP clade</taxon>
        <taxon>Pooideae</taxon>
        <taxon>Triticodae</taxon>
        <taxon>Triticeae</taxon>
        <taxon>Triticinae</taxon>
        <taxon>Aegilops</taxon>
    </lineage>
</organism>
<feature type="domain" description="1,3-beta-glucan synthase component FKS1-like" evidence="4">
    <location>
        <begin position="154"/>
        <end position="255"/>
    </location>
</feature>
<protein>
    <recommendedName>
        <fullName evidence="4">1,3-beta-glucan synthase component FKS1-like domain-containing protein</fullName>
    </recommendedName>
</protein>
<dbReference type="Proteomes" id="UP000015105">
    <property type="component" value="Chromosome 6D"/>
</dbReference>
<accession>A0A453NJC4</accession>
<dbReference type="EnsemblPlants" id="AET6Gv20394800.49">
    <property type="protein sequence ID" value="AET6Gv20394800.49"/>
    <property type="gene ID" value="AET6Gv20394800"/>
</dbReference>
<evidence type="ECO:0000313" key="6">
    <source>
        <dbReference type="Proteomes" id="UP000015105"/>
    </source>
</evidence>
<sequence>QIEAESPRVAYLCRFHAFEKAHMLDPRSTGRGVRQFKTTLLQRLEQDEKSTFSKRKERNDAREIKSFYEKKKQANAHQLMPVLGEVLKAVLIGTGLESLVASEDFGDKSGFRYNIIPLHPRSSQQPIMLLQEIKVAVSAVFNVRSLPLANVKGEKSQTDIFRWLQSWFGFQMSYELYGVLSGAVSLITGEKVRPAYGGEDESFLNKVVAPIYNEIYAEALKNKNGVSDHSTWRNYDDLNEFFWSADCFKLGWPMRLNNDFFFTSTKNKMSHETKIQNSQLPRGSSSAQNIVDSEVPDQSQQQTISVTSQQRWLGKTNFVEVRSFWHIFRSFDRLWTLLVLGLQILIIIAWHGLESPLQLLDPIFFEDILSIFIT</sequence>
<dbReference type="InterPro" id="IPR023175">
    <property type="entry name" value="Vta1/CALS_N_sf"/>
</dbReference>
<dbReference type="AlphaFoldDB" id="A0A453NJC4"/>
<dbReference type="Gramene" id="AET6Gv20394800.49">
    <property type="protein sequence ID" value="AET6Gv20394800.49"/>
    <property type="gene ID" value="AET6Gv20394800"/>
</dbReference>
<reference evidence="5" key="5">
    <citation type="journal article" date="2021" name="G3 (Bethesda)">
        <title>Aegilops tauschii genome assembly Aet v5.0 features greater sequence contiguity and improved annotation.</title>
        <authorList>
            <person name="Wang L."/>
            <person name="Zhu T."/>
            <person name="Rodriguez J.C."/>
            <person name="Deal K.R."/>
            <person name="Dubcovsky J."/>
            <person name="McGuire P.E."/>
            <person name="Lux T."/>
            <person name="Spannagl M."/>
            <person name="Mayer K.F.X."/>
            <person name="Baldrich P."/>
            <person name="Meyers B.C."/>
            <person name="Huo N."/>
            <person name="Gu Y.Q."/>
            <person name="Zhou H."/>
            <person name="Devos K.M."/>
            <person name="Bennetzen J.L."/>
            <person name="Unver T."/>
            <person name="Budak H."/>
            <person name="Gulick P.J."/>
            <person name="Galiba G."/>
            <person name="Kalapos B."/>
            <person name="Nelson D.R."/>
            <person name="Li P."/>
            <person name="You F.M."/>
            <person name="Luo M.C."/>
            <person name="Dvorak J."/>
        </authorList>
    </citation>
    <scope>NUCLEOTIDE SEQUENCE [LARGE SCALE GENOMIC DNA]</scope>
    <source>
        <strain evidence="5">cv. AL8/78</strain>
    </source>
</reference>
<name>A0A453NJC4_AEGTS</name>
<dbReference type="GO" id="GO:0012505">
    <property type="term" value="C:endomembrane system"/>
    <property type="evidence" value="ECO:0007669"/>
    <property type="project" value="UniProtKB-SubCell"/>
</dbReference>
<dbReference type="Pfam" id="PF04652">
    <property type="entry name" value="Vta1"/>
    <property type="match status" value="1"/>
</dbReference>
<dbReference type="SMART" id="SM01205">
    <property type="entry name" value="FKS1_dom1"/>
    <property type="match status" value="1"/>
</dbReference>
<reference evidence="5" key="4">
    <citation type="submission" date="2019-03" db="UniProtKB">
        <authorList>
            <consortium name="EnsemblPlants"/>
        </authorList>
    </citation>
    <scope>IDENTIFICATION</scope>
</reference>
<dbReference type="PANTHER" id="PTHR12741">
    <property type="entry name" value="LYST-INTERACTING PROTEIN LIP5 DOPAMINE RESPONSIVE PROTEIN DRG-1"/>
    <property type="match status" value="1"/>
</dbReference>
<reference evidence="6" key="2">
    <citation type="journal article" date="2017" name="Nat. Plants">
        <title>The Aegilops tauschii genome reveals multiple impacts of transposons.</title>
        <authorList>
            <person name="Zhao G."/>
            <person name="Zou C."/>
            <person name="Li K."/>
            <person name="Wang K."/>
            <person name="Li T."/>
            <person name="Gao L."/>
            <person name="Zhang X."/>
            <person name="Wang H."/>
            <person name="Yang Z."/>
            <person name="Liu X."/>
            <person name="Jiang W."/>
            <person name="Mao L."/>
            <person name="Kong X."/>
            <person name="Jiao Y."/>
            <person name="Jia J."/>
        </authorList>
    </citation>
    <scope>NUCLEOTIDE SEQUENCE [LARGE SCALE GENOMIC DNA]</scope>
    <source>
        <strain evidence="6">cv. AL8/78</strain>
    </source>
</reference>
<reference evidence="6" key="1">
    <citation type="journal article" date="2014" name="Science">
        <title>Ancient hybridizations among the ancestral genomes of bread wheat.</title>
        <authorList>
            <consortium name="International Wheat Genome Sequencing Consortium,"/>
            <person name="Marcussen T."/>
            <person name="Sandve S.R."/>
            <person name="Heier L."/>
            <person name="Spannagl M."/>
            <person name="Pfeifer M."/>
            <person name="Jakobsen K.S."/>
            <person name="Wulff B.B."/>
            <person name="Steuernagel B."/>
            <person name="Mayer K.F."/>
            <person name="Olsen O.A."/>
        </authorList>
    </citation>
    <scope>NUCLEOTIDE SEQUENCE [LARGE SCALE GENOMIC DNA]</scope>
    <source>
        <strain evidence="6">cv. AL8/78</strain>
    </source>
</reference>
<evidence type="ECO:0000313" key="5">
    <source>
        <dbReference type="EnsemblPlants" id="AET6Gv20394800.49"/>
    </source>
</evidence>
<dbReference type="GO" id="GO:0046527">
    <property type="term" value="F:glucosyltransferase activity"/>
    <property type="evidence" value="ECO:0007669"/>
    <property type="project" value="TreeGrafter"/>
</dbReference>
<dbReference type="Gene3D" id="1.25.40.270">
    <property type="entry name" value="Vacuolar protein sorting-associated protein vta1"/>
    <property type="match status" value="1"/>
</dbReference>
<evidence type="ECO:0000259" key="4">
    <source>
        <dbReference type="SMART" id="SM01205"/>
    </source>
</evidence>
<dbReference type="Pfam" id="PF14288">
    <property type="entry name" value="FKS1_dom1"/>
    <property type="match status" value="1"/>
</dbReference>
<proteinExistence type="predicted"/>
<evidence type="ECO:0000256" key="3">
    <source>
        <dbReference type="SAM" id="Phobius"/>
    </source>
</evidence>
<comment type="subcellular location">
    <subcellularLocation>
        <location evidence="1">Endomembrane system</location>
    </subcellularLocation>
</comment>
<dbReference type="InterPro" id="IPR026899">
    <property type="entry name" value="FKS1-like_dom1"/>
</dbReference>
<reference evidence="5" key="3">
    <citation type="journal article" date="2017" name="Nature">
        <title>Genome sequence of the progenitor of the wheat D genome Aegilops tauschii.</title>
        <authorList>
            <person name="Luo M.C."/>
            <person name="Gu Y.Q."/>
            <person name="Puiu D."/>
            <person name="Wang H."/>
            <person name="Twardziok S.O."/>
            <person name="Deal K.R."/>
            <person name="Huo N."/>
            <person name="Zhu T."/>
            <person name="Wang L."/>
            <person name="Wang Y."/>
            <person name="McGuire P.E."/>
            <person name="Liu S."/>
            <person name="Long H."/>
            <person name="Ramasamy R.K."/>
            <person name="Rodriguez J.C."/>
            <person name="Van S.L."/>
            <person name="Yuan L."/>
            <person name="Wang Z."/>
            <person name="Xia Z."/>
            <person name="Xiao L."/>
            <person name="Anderson O.D."/>
            <person name="Ouyang S."/>
            <person name="Liang Y."/>
            <person name="Zimin A.V."/>
            <person name="Pertea G."/>
            <person name="Qi P."/>
            <person name="Bennetzen J.L."/>
            <person name="Dai X."/>
            <person name="Dawson M.W."/>
            <person name="Muller H.G."/>
            <person name="Kugler K."/>
            <person name="Rivarola-Duarte L."/>
            <person name="Spannagl M."/>
            <person name="Mayer K.F.X."/>
            <person name="Lu F.H."/>
            <person name="Bevan M.W."/>
            <person name="Leroy P."/>
            <person name="Li P."/>
            <person name="You F.M."/>
            <person name="Sun Q."/>
            <person name="Liu Z."/>
            <person name="Lyons E."/>
            <person name="Wicker T."/>
            <person name="Salzberg S.L."/>
            <person name="Devos K.M."/>
            <person name="Dvorak J."/>
        </authorList>
    </citation>
    <scope>NUCLEOTIDE SEQUENCE [LARGE SCALE GENOMIC DNA]</scope>
    <source>
        <strain evidence="5">cv. AL8/78</strain>
    </source>
</reference>
<dbReference type="InterPro" id="IPR039431">
    <property type="entry name" value="Vta1/CALS_N"/>
</dbReference>
<dbReference type="PANTHER" id="PTHR12741:SF22">
    <property type="entry name" value="CALLOSE SYNTHASE 8-RELATED"/>
    <property type="match status" value="1"/>
</dbReference>